<reference evidence="1" key="1">
    <citation type="journal article" date="2021" name="Proc. Natl. Acad. Sci. U.S.A.">
        <title>A Catalog of Tens of Thousands of Viruses from Human Metagenomes Reveals Hidden Associations with Chronic Diseases.</title>
        <authorList>
            <person name="Tisza M.J."/>
            <person name="Buck C.B."/>
        </authorList>
    </citation>
    <scope>NUCLEOTIDE SEQUENCE</scope>
    <source>
        <strain evidence="1">Ct4Ap70</strain>
    </source>
</reference>
<name>A0A8S5NYQ6_9CAUD</name>
<organism evidence="1">
    <name type="scientific">Siphoviridae sp. ct4Ap70</name>
    <dbReference type="NCBI Taxonomy" id="2825328"/>
    <lineage>
        <taxon>Viruses</taxon>
        <taxon>Duplodnaviria</taxon>
        <taxon>Heunggongvirae</taxon>
        <taxon>Uroviricota</taxon>
        <taxon>Caudoviricetes</taxon>
    </lineage>
</organism>
<proteinExistence type="predicted"/>
<sequence>MERSCLSRRLSHLGICYSCSIVSPTSFLPTSRIIGISQPSEMRRYSCFSVLMRTIIMIKTVHRVL</sequence>
<dbReference type="EMBL" id="BK015274">
    <property type="protein sequence ID" value="DAD99091.1"/>
    <property type="molecule type" value="Genomic_DNA"/>
</dbReference>
<evidence type="ECO:0000313" key="1">
    <source>
        <dbReference type="EMBL" id="DAD99091.1"/>
    </source>
</evidence>
<protein>
    <submittedName>
        <fullName evidence="1">Uncharacterized protein</fullName>
    </submittedName>
</protein>
<accession>A0A8S5NYQ6</accession>